<feature type="region of interest" description="Disordered" evidence="1">
    <location>
        <begin position="78"/>
        <end position="109"/>
    </location>
</feature>
<dbReference type="VEuPathDB" id="FungiDB:M747DRAFT_252144"/>
<evidence type="ECO:0000313" key="2">
    <source>
        <dbReference type="EMBL" id="RDH25300.1"/>
    </source>
</evidence>
<proteinExistence type="predicted"/>
<dbReference type="PANTHER" id="PTHR47431">
    <property type="entry name" value="ZN(II)2CYS6 TRANSCRIPTION FACTOR (EUROFUNG)-RELATED"/>
    <property type="match status" value="1"/>
</dbReference>
<evidence type="ECO:0000313" key="3">
    <source>
        <dbReference type="Proteomes" id="UP000253845"/>
    </source>
</evidence>
<name>A0A370CFT8_ASPNG</name>
<organism evidence="2 3">
    <name type="scientific">Aspergillus niger ATCC 13496</name>
    <dbReference type="NCBI Taxonomy" id="1353008"/>
    <lineage>
        <taxon>Eukaryota</taxon>
        <taxon>Fungi</taxon>
        <taxon>Dikarya</taxon>
        <taxon>Ascomycota</taxon>
        <taxon>Pezizomycotina</taxon>
        <taxon>Eurotiomycetes</taxon>
        <taxon>Eurotiomycetidae</taxon>
        <taxon>Eurotiales</taxon>
        <taxon>Aspergillaceae</taxon>
        <taxon>Aspergillus</taxon>
        <taxon>Aspergillus subgen. Circumdati</taxon>
    </lineage>
</organism>
<evidence type="ECO:0000256" key="1">
    <source>
        <dbReference type="SAM" id="MobiDB-lite"/>
    </source>
</evidence>
<feature type="non-terminal residue" evidence="2">
    <location>
        <position position="769"/>
    </location>
</feature>
<dbReference type="EMBL" id="KZ851900">
    <property type="protein sequence ID" value="RDH25300.1"/>
    <property type="molecule type" value="Genomic_DNA"/>
</dbReference>
<dbReference type="CDD" id="cd12148">
    <property type="entry name" value="fungal_TF_MHR"/>
    <property type="match status" value="1"/>
</dbReference>
<dbReference type="PANTHER" id="PTHR47431:SF5">
    <property type="entry name" value="ZN(II)2CYS6 TRANSCRIPTION FACTOR (EUROFUNG)"/>
    <property type="match status" value="1"/>
</dbReference>
<dbReference type="AlphaFoldDB" id="A0A370CFT8"/>
<accession>A0A370CFT8</accession>
<gene>
    <name evidence="2" type="ORF">M747DRAFT_252144</name>
</gene>
<sequence>MSLTSSGLLKLVGCLRWYSSTGLSPSIVMALAIEQSQRLLGMAREGFGASGSDAQVCLGDRRLNPGHRFERYEPEFSGALFSSPQNPHRTTHSSRGRAEAQDSPRWGRMKSATTRPVKLACLAWYVDHTICKGFRKLTPAINSRAAKIRCDGQMPCANEECRYQPSRRGGPRRGPVAAAELAKKRARRLAERSWSDIRNGGSDYPHDSRIREPNLLQLDFLSPTESLQQLRSNSLENNCTEISSPLHGLGDAVENVLGSMAVPKWSIRAYQCDQDLINAYYIYIHPYLPFLPPPAVPQYEDKCVAVAIRSTFVAPTEMPYWPVSPLALALAGILVLLPVPGESHPPEHETIALRRSYADLFARSALELLEDSIESSSEGDMAKTLRSSLHPAVPRKLEAVYALGILSLYECCQKGNISRMRIRANQALTVAMDMSLHKGTAHDNCSDAQRRCWWATILLVYQSSIMIGSVGLMPQLLPLMTIESQQHFPSSGDVVSCEVGRLLITEGDHPNLSYSIRDEIQSLDSLILKLAAEVDRFRCVTNYEGPEADASRNLWAISNALIQTARLILHRVRAFPDCTILTNDYYDYLAIGINQASHGAAHDFHLSTGRIAEINALFPFTEQESVHICLHSALAISRIFRRLPVPSASRYTDTAEAEAPIPWLSWQPLASPRSVPYLACCQLQSFGILAVVLCRVRMATRSGNLASYSYLLDRPGSCSTRVQDAERLIEELQSGMEALGRSIQADTVFEGIIGVAKEVKRIWKRTVMD</sequence>
<evidence type="ECO:0008006" key="4">
    <source>
        <dbReference type="Google" id="ProtNLM"/>
    </source>
</evidence>
<dbReference type="Proteomes" id="UP000253845">
    <property type="component" value="Unassembled WGS sequence"/>
</dbReference>
<protein>
    <recommendedName>
        <fullName evidence="4">Transcription factor domain-containing protein</fullName>
    </recommendedName>
</protein>
<reference evidence="2 3" key="1">
    <citation type="submission" date="2018-07" db="EMBL/GenBank/DDBJ databases">
        <title>Section-level genome sequencing of Aspergillus section Nigri to investigate inter- and intra-species variation.</title>
        <authorList>
            <consortium name="DOE Joint Genome Institute"/>
            <person name="Vesth T.C."/>
            <person name="Nybo J.L."/>
            <person name="Theobald S."/>
            <person name="Frisvad J.C."/>
            <person name="Larsen T.O."/>
            <person name="Nielsen K.F."/>
            <person name="Hoof J.B."/>
            <person name="Brandl J."/>
            <person name="Salamov A."/>
            <person name="Riley R."/>
            <person name="Gladden J.M."/>
            <person name="Phatale P."/>
            <person name="Nielsen M.T."/>
            <person name="Lyhne E.K."/>
            <person name="Kogle M.E."/>
            <person name="Strasser K."/>
            <person name="McDonnell E."/>
            <person name="Barry K."/>
            <person name="Clum A."/>
            <person name="Chen C."/>
            <person name="Nolan M."/>
            <person name="Sandor L."/>
            <person name="Kuo A."/>
            <person name="Lipzen A."/>
            <person name="Hainaut M."/>
            <person name="Drula E."/>
            <person name="Tsang A."/>
            <person name="Magnuson J.K."/>
            <person name="Henrissat B."/>
            <person name="Wiebenga A."/>
            <person name="Simmons B.A."/>
            <person name="Makela M.R."/>
            <person name="De vries R.P."/>
            <person name="Grigoriev I.V."/>
            <person name="Mortensen U.H."/>
            <person name="Baker S.E."/>
            <person name="Andersen M.R."/>
        </authorList>
    </citation>
    <scope>NUCLEOTIDE SEQUENCE [LARGE SCALE GENOMIC DNA]</scope>
    <source>
        <strain evidence="2 3">ATCC 13496</strain>
    </source>
</reference>